<dbReference type="InterPro" id="IPR050796">
    <property type="entry name" value="SCF_F-box_component"/>
</dbReference>
<dbReference type="InterPro" id="IPR017451">
    <property type="entry name" value="F-box-assoc_interact_dom"/>
</dbReference>
<accession>A0A9K3H366</accession>
<dbReference type="InterPro" id="IPR001810">
    <property type="entry name" value="F-box_dom"/>
</dbReference>
<dbReference type="Gramene" id="mRNA:HanXRQr2_Chr15g0676101">
    <property type="protein sequence ID" value="CDS:HanXRQr2_Chr15g0676101.1"/>
    <property type="gene ID" value="HanXRQr2_Chr15g0676101"/>
</dbReference>
<dbReference type="SUPFAM" id="SSF50965">
    <property type="entry name" value="Galactose oxidase, central domain"/>
    <property type="match status" value="1"/>
</dbReference>
<reference evidence="2" key="2">
    <citation type="submission" date="2020-06" db="EMBL/GenBank/DDBJ databases">
        <title>Helianthus annuus Genome sequencing and assembly Release 2.</title>
        <authorList>
            <person name="Gouzy J."/>
            <person name="Langlade N."/>
            <person name="Munos S."/>
        </authorList>
    </citation>
    <scope>NUCLEOTIDE SEQUENCE</scope>
    <source>
        <tissue evidence="2">Leaves</tissue>
    </source>
</reference>
<sequence>MSNDLCEDLILNIFSKLPTKSLLRFRSVSKSLCVRIRTPSVFIRLHTFRSPEKAMITHRLYWGRSSNDSIYTDVFAVGFDPVIDDYKILRITTTPTSYIYTMNTHTWREIASPTPTTTTPFTFVKYYQCLFQGTLHWVIKRYATNAHGLWYYIMRFDLSFEVFSTIELPQPSSETSDVSLTVIKGCLAVFTSDHHDHCLWIRREYNNIYPATWHIAFRYITNPLEVEHRVLQMTPKDDLLYIVYPNKILVYNIVTMAISSPEDLSDYPTSLDGMDMCLDSVGLLDMGTSCEGYCKLCKFRFYYNS</sequence>
<reference evidence="2" key="1">
    <citation type="journal article" date="2017" name="Nature">
        <title>The sunflower genome provides insights into oil metabolism, flowering and Asterid evolution.</title>
        <authorList>
            <person name="Badouin H."/>
            <person name="Gouzy J."/>
            <person name="Grassa C.J."/>
            <person name="Murat F."/>
            <person name="Staton S.E."/>
            <person name="Cottret L."/>
            <person name="Lelandais-Briere C."/>
            <person name="Owens G.L."/>
            <person name="Carrere S."/>
            <person name="Mayjonade B."/>
            <person name="Legrand L."/>
            <person name="Gill N."/>
            <person name="Kane N.C."/>
            <person name="Bowers J.E."/>
            <person name="Hubner S."/>
            <person name="Bellec A."/>
            <person name="Berard A."/>
            <person name="Berges H."/>
            <person name="Blanchet N."/>
            <person name="Boniface M.C."/>
            <person name="Brunel D."/>
            <person name="Catrice O."/>
            <person name="Chaidir N."/>
            <person name="Claudel C."/>
            <person name="Donnadieu C."/>
            <person name="Faraut T."/>
            <person name="Fievet G."/>
            <person name="Helmstetter N."/>
            <person name="King M."/>
            <person name="Knapp S.J."/>
            <person name="Lai Z."/>
            <person name="Le Paslier M.C."/>
            <person name="Lippi Y."/>
            <person name="Lorenzon L."/>
            <person name="Mandel J.R."/>
            <person name="Marage G."/>
            <person name="Marchand G."/>
            <person name="Marquand E."/>
            <person name="Bret-Mestries E."/>
            <person name="Morien E."/>
            <person name="Nambeesan S."/>
            <person name="Nguyen T."/>
            <person name="Pegot-Espagnet P."/>
            <person name="Pouilly N."/>
            <person name="Raftis F."/>
            <person name="Sallet E."/>
            <person name="Schiex T."/>
            <person name="Thomas J."/>
            <person name="Vandecasteele C."/>
            <person name="Vares D."/>
            <person name="Vear F."/>
            <person name="Vautrin S."/>
            <person name="Crespi M."/>
            <person name="Mangin B."/>
            <person name="Burke J.M."/>
            <person name="Salse J."/>
            <person name="Munos S."/>
            <person name="Vincourt P."/>
            <person name="Rieseberg L.H."/>
            <person name="Langlade N.B."/>
        </authorList>
    </citation>
    <scope>NUCLEOTIDE SEQUENCE</scope>
    <source>
        <tissue evidence="2">Leaves</tissue>
    </source>
</reference>
<dbReference type="PANTHER" id="PTHR31672:SF6">
    <property type="entry name" value="F-BOX DOMAIN-CONTAINING PROTEIN"/>
    <property type="match status" value="1"/>
</dbReference>
<name>A0A9K3H366_HELAN</name>
<evidence type="ECO:0000259" key="1">
    <source>
        <dbReference type="SMART" id="SM00256"/>
    </source>
</evidence>
<dbReference type="NCBIfam" id="TIGR01640">
    <property type="entry name" value="F_box_assoc_1"/>
    <property type="match status" value="1"/>
</dbReference>
<dbReference type="Pfam" id="PF08268">
    <property type="entry name" value="FBA_3"/>
    <property type="match status" value="1"/>
</dbReference>
<feature type="domain" description="F-box" evidence="1">
    <location>
        <begin position="5"/>
        <end position="45"/>
    </location>
</feature>
<organism evidence="2 3">
    <name type="scientific">Helianthus annuus</name>
    <name type="common">Common sunflower</name>
    <dbReference type="NCBI Taxonomy" id="4232"/>
    <lineage>
        <taxon>Eukaryota</taxon>
        <taxon>Viridiplantae</taxon>
        <taxon>Streptophyta</taxon>
        <taxon>Embryophyta</taxon>
        <taxon>Tracheophyta</taxon>
        <taxon>Spermatophyta</taxon>
        <taxon>Magnoliopsida</taxon>
        <taxon>eudicotyledons</taxon>
        <taxon>Gunneridae</taxon>
        <taxon>Pentapetalae</taxon>
        <taxon>asterids</taxon>
        <taxon>campanulids</taxon>
        <taxon>Asterales</taxon>
        <taxon>Asteraceae</taxon>
        <taxon>Asteroideae</taxon>
        <taxon>Heliantheae alliance</taxon>
        <taxon>Heliantheae</taxon>
        <taxon>Helianthus</taxon>
    </lineage>
</organism>
<evidence type="ECO:0000313" key="3">
    <source>
        <dbReference type="Proteomes" id="UP000215914"/>
    </source>
</evidence>
<dbReference type="AlphaFoldDB" id="A0A9K3H366"/>
<dbReference type="PANTHER" id="PTHR31672">
    <property type="entry name" value="BNACNNG10540D PROTEIN"/>
    <property type="match status" value="1"/>
</dbReference>
<dbReference type="SUPFAM" id="SSF81383">
    <property type="entry name" value="F-box domain"/>
    <property type="match status" value="1"/>
</dbReference>
<dbReference type="SMART" id="SM00256">
    <property type="entry name" value="FBOX"/>
    <property type="match status" value="1"/>
</dbReference>
<dbReference type="InterPro" id="IPR011043">
    <property type="entry name" value="Gal_Oxase/kelch_b-propeller"/>
</dbReference>
<dbReference type="OrthoDB" id="1421203at2759"/>
<dbReference type="Pfam" id="PF00646">
    <property type="entry name" value="F-box"/>
    <property type="match status" value="1"/>
</dbReference>
<dbReference type="InterPro" id="IPR036047">
    <property type="entry name" value="F-box-like_dom_sf"/>
</dbReference>
<proteinExistence type="predicted"/>
<keyword evidence="3" id="KW-1185">Reference proteome</keyword>
<dbReference type="EMBL" id="MNCJ02000330">
    <property type="protein sequence ID" value="KAF5763074.1"/>
    <property type="molecule type" value="Genomic_DNA"/>
</dbReference>
<evidence type="ECO:0000313" key="2">
    <source>
        <dbReference type="EMBL" id="KAF5763074.1"/>
    </source>
</evidence>
<protein>
    <submittedName>
        <fullName evidence="2">F-box domain, galactose oxidase/kelch, beta-propeller, F-box associated interaction</fullName>
    </submittedName>
</protein>
<dbReference type="InterPro" id="IPR013187">
    <property type="entry name" value="F-box-assoc_dom_typ3"/>
</dbReference>
<dbReference type="Proteomes" id="UP000215914">
    <property type="component" value="Unassembled WGS sequence"/>
</dbReference>
<comment type="caution">
    <text evidence="2">The sequence shown here is derived from an EMBL/GenBank/DDBJ whole genome shotgun (WGS) entry which is preliminary data.</text>
</comment>
<gene>
    <name evidence="2" type="ORF">HanXRQr2_Chr15g0676101</name>
</gene>